<evidence type="ECO:0000313" key="1">
    <source>
        <dbReference type="EMBL" id="PAV09767.1"/>
    </source>
</evidence>
<dbReference type="EMBL" id="LMVO01000007">
    <property type="protein sequence ID" value="PAV09767.1"/>
    <property type="molecule type" value="Genomic_DNA"/>
</dbReference>
<dbReference type="Proteomes" id="UP000243820">
    <property type="component" value="Unassembled WGS sequence"/>
</dbReference>
<evidence type="ECO:0000313" key="2">
    <source>
        <dbReference type="Proteomes" id="UP000243820"/>
    </source>
</evidence>
<proteinExistence type="predicted"/>
<sequence>MLIGRCSPFYDSPVTTSFDAQIPFNPMETIESSPACGLFCIVSIFSGKMIRDYHVRLSGRCICEVFLENSRILFSHVRIRKISFSSVRKNDRNVCFVVF</sequence>
<reference evidence="1 2" key="1">
    <citation type="journal article" date="2017" name="BMC Genomics">
        <title>Genomic analysis of methanogenic archaea reveals a shift towards energy conservation.</title>
        <authorList>
            <person name="Gilmore S.P."/>
            <person name="Henske J.K."/>
            <person name="Sexton J.A."/>
            <person name="Solomon K.V."/>
            <person name="Seppala S."/>
            <person name="Yoo J.I."/>
            <person name="Huyett L.M."/>
            <person name="Pressman A."/>
            <person name="Cogan J.Z."/>
            <person name="Kivenson V."/>
            <person name="Peng X."/>
            <person name="Tan Y."/>
            <person name="Valentine D.L."/>
            <person name="O'Malley M.A."/>
        </authorList>
    </citation>
    <scope>NUCLEOTIDE SEQUENCE [LARGE SCALE GENOMIC DNA]</scope>
    <source>
        <strain evidence="1 2">XII</strain>
    </source>
</reference>
<organism evidence="1 2">
    <name type="scientific">Methanocorpusculum parvum</name>
    <dbReference type="NCBI Taxonomy" id="2193"/>
    <lineage>
        <taxon>Archaea</taxon>
        <taxon>Methanobacteriati</taxon>
        <taxon>Methanobacteriota</taxon>
        <taxon>Stenosarchaea group</taxon>
        <taxon>Methanomicrobia</taxon>
        <taxon>Methanomicrobiales</taxon>
        <taxon>Methanocorpusculaceae</taxon>
        <taxon>Methanocorpusculum</taxon>
    </lineage>
</organism>
<comment type="caution">
    <text evidence="1">The sequence shown here is derived from an EMBL/GenBank/DDBJ whole genome shotgun (WGS) entry which is preliminary data.</text>
</comment>
<dbReference type="AlphaFoldDB" id="A0AAX0Q8U7"/>
<name>A0AAX0Q8U7_9EURY</name>
<protein>
    <submittedName>
        <fullName evidence="1">Uncharacterized protein</fullName>
    </submittedName>
</protein>
<gene>
    <name evidence="1" type="ORF">ASJ83_05240</name>
</gene>
<accession>A0AAX0Q8U7</accession>
<keyword evidence="2" id="KW-1185">Reference proteome</keyword>